<dbReference type="Gene3D" id="2.160.20.10">
    <property type="entry name" value="Single-stranded right-handed beta-helix, Pectin lyase-like"/>
    <property type="match status" value="1"/>
</dbReference>
<comment type="caution">
    <text evidence="3">The sequence shown here is derived from an EMBL/GenBank/DDBJ whole genome shotgun (WGS) entry which is preliminary data.</text>
</comment>
<keyword evidence="4" id="KW-1185">Reference proteome</keyword>
<dbReference type="InterPro" id="IPR011050">
    <property type="entry name" value="Pectin_lyase_fold/virulence"/>
</dbReference>
<dbReference type="RefSeq" id="WP_134127448.1">
    <property type="nucleotide sequence ID" value="NZ_SODU01000001.1"/>
</dbReference>
<evidence type="ECO:0000313" key="4">
    <source>
        <dbReference type="Proteomes" id="UP000295060"/>
    </source>
</evidence>
<evidence type="ECO:0000256" key="1">
    <source>
        <dbReference type="SAM" id="MobiDB-lite"/>
    </source>
</evidence>
<feature type="region of interest" description="Disordered" evidence="1">
    <location>
        <begin position="41"/>
        <end position="62"/>
    </location>
</feature>
<protein>
    <submittedName>
        <fullName evidence="3">Parallel beta helix pectate lyase-like protein</fullName>
    </submittedName>
</protein>
<accession>A0ABY2FMA3</accession>
<dbReference type="SUPFAM" id="SSF51126">
    <property type="entry name" value="Pectin lyase-like"/>
    <property type="match status" value="1"/>
</dbReference>
<dbReference type="Pfam" id="PF13229">
    <property type="entry name" value="Beta_helix"/>
    <property type="match status" value="1"/>
</dbReference>
<feature type="domain" description="Right handed beta helix" evidence="2">
    <location>
        <begin position="178"/>
        <end position="348"/>
    </location>
</feature>
<evidence type="ECO:0000259" key="2">
    <source>
        <dbReference type="Pfam" id="PF13229"/>
    </source>
</evidence>
<name>A0ABY2FMA3_9ACTN</name>
<dbReference type="InterPro" id="IPR006626">
    <property type="entry name" value="PbH1"/>
</dbReference>
<dbReference type="EMBL" id="SODU01000001">
    <property type="protein sequence ID" value="TDW94262.1"/>
    <property type="molecule type" value="Genomic_DNA"/>
</dbReference>
<dbReference type="InterPro" id="IPR012334">
    <property type="entry name" value="Pectin_lyas_fold"/>
</dbReference>
<dbReference type="Proteomes" id="UP000295060">
    <property type="component" value="Unassembled WGS sequence"/>
</dbReference>
<gene>
    <name evidence="3" type="ORF">EV137_1564</name>
</gene>
<sequence>MNTRRLLAGSGALLLVAGLVTAGFVARNRAAVTQASVGVSVSGAPPAAAPGPSAAAPAPASPPARICDNPTILAGPARPPSGAVVVQRTQNLIALTEDRPAGTTFWLVPGVHTLGTGQYDQVTPKAGNTYVGAPGAIIDGQHLNLYAFSGPAGGVVIRNLTIQNFGRHGSNNDEGVVNHETTASWTLLGNTIRDNAGNAVMVGTRNLLRHNCLAHNGQSGFGTYSAIAGVSNITLDSNEITGNNTDDWEHLRPGCGCTAGGKFWEVTGAVVRNNWVHDNKGAGLWADTNNAGFLFEGNYIEGNDAEGLIYEISYNAVIRSNTFVGNGHVEGPANGNFPTGAVYISESGSDRRVRAGSGKTFEISDNVFKDNWSGVVLWENSDRFSGSPAEGSQADTLVNPQLVTAKTCTQRNIKKQPYFDDCRWKTQNVHVHNNLFSLDPSRLPATCSSQTGCGYNGLFANFGTSPAWSPYKGTAIEEAVALQQNNKFSSNIYSGPWSFVVPAQGARANWATWQGAPYNQDTDSLIKLPAPASGSTGER</sequence>
<feature type="compositionally biased region" description="Low complexity" evidence="1">
    <location>
        <begin position="41"/>
        <end position="58"/>
    </location>
</feature>
<proteinExistence type="predicted"/>
<dbReference type="SMART" id="SM00710">
    <property type="entry name" value="PbH1"/>
    <property type="match status" value="7"/>
</dbReference>
<reference evidence="3 4" key="1">
    <citation type="submission" date="2019-03" db="EMBL/GenBank/DDBJ databases">
        <title>Genomic Encyclopedia of Type Strains, Phase III (KMG-III): the genomes of soil and plant-associated and newly described type strains.</title>
        <authorList>
            <person name="Whitman W."/>
        </authorList>
    </citation>
    <scope>NUCLEOTIDE SEQUENCE [LARGE SCALE GENOMIC DNA]</scope>
    <source>
        <strain evidence="3 4">VKMAc-2574</strain>
    </source>
</reference>
<evidence type="ECO:0000313" key="3">
    <source>
        <dbReference type="EMBL" id="TDW94262.1"/>
    </source>
</evidence>
<dbReference type="InterPro" id="IPR039448">
    <property type="entry name" value="Beta_helix"/>
</dbReference>
<organism evidence="3 4">
    <name type="scientific">Kribbella pratensis</name>
    <dbReference type="NCBI Taxonomy" id="2512112"/>
    <lineage>
        <taxon>Bacteria</taxon>
        <taxon>Bacillati</taxon>
        <taxon>Actinomycetota</taxon>
        <taxon>Actinomycetes</taxon>
        <taxon>Propionibacteriales</taxon>
        <taxon>Kribbellaceae</taxon>
        <taxon>Kribbella</taxon>
    </lineage>
</organism>